<dbReference type="InterPro" id="IPR036188">
    <property type="entry name" value="FAD/NAD-bd_sf"/>
</dbReference>
<proteinExistence type="predicted"/>
<evidence type="ECO:0000256" key="1">
    <source>
        <dbReference type="SAM" id="MobiDB-lite"/>
    </source>
</evidence>
<dbReference type="AlphaFoldDB" id="A0A7I7K0U4"/>
<evidence type="ECO:0000313" key="3">
    <source>
        <dbReference type="Proteomes" id="UP000467006"/>
    </source>
</evidence>
<accession>A0A7I7K0U4</accession>
<organism evidence="2 3">
    <name type="scientific">Mycolicibacterium duvalii</name>
    <dbReference type="NCBI Taxonomy" id="39688"/>
    <lineage>
        <taxon>Bacteria</taxon>
        <taxon>Bacillati</taxon>
        <taxon>Actinomycetota</taxon>
        <taxon>Actinomycetes</taxon>
        <taxon>Mycobacteriales</taxon>
        <taxon>Mycobacteriaceae</taxon>
        <taxon>Mycolicibacterium</taxon>
    </lineage>
</organism>
<keyword evidence="3" id="KW-1185">Reference proteome</keyword>
<protein>
    <recommendedName>
        <fullName evidence="4">FAD-dependent oxidoreductase 2 FAD binding domain-containing protein</fullName>
    </recommendedName>
</protein>
<dbReference type="Proteomes" id="UP000467006">
    <property type="component" value="Chromosome"/>
</dbReference>
<name>A0A7I7K0U4_9MYCO</name>
<dbReference type="SUPFAM" id="SSF51905">
    <property type="entry name" value="FAD/NAD(P)-binding domain"/>
    <property type="match status" value="1"/>
</dbReference>
<gene>
    <name evidence="2" type="ORF">MDUV_25330</name>
</gene>
<reference evidence="2 3" key="1">
    <citation type="journal article" date="2019" name="Emerg. Microbes Infect.">
        <title>Comprehensive subspecies identification of 175 nontuberculous mycobacteria species based on 7547 genomic profiles.</title>
        <authorList>
            <person name="Matsumoto Y."/>
            <person name="Kinjo T."/>
            <person name="Motooka D."/>
            <person name="Nabeya D."/>
            <person name="Jung N."/>
            <person name="Uechi K."/>
            <person name="Horii T."/>
            <person name="Iida T."/>
            <person name="Fujita J."/>
            <person name="Nakamura S."/>
        </authorList>
    </citation>
    <scope>NUCLEOTIDE SEQUENCE [LARGE SCALE GENOMIC DNA]</scope>
    <source>
        <strain evidence="2 3">JCM 6396</strain>
    </source>
</reference>
<dbReference type="RefSeq" id="WP_234815422.1">
    <property type="nucleotide sequence ID" value="NZ_AP022563.1"/>
</dbReference>
<dbReference type="Gene3D" id="3.50.50.60">
    <property type="entry name" value="FAD/NAD(P)-binding domain"/>
    <property type="match status" value="1"/>
</dbReference>
<evidence type="ECO:0000313" key="2">
    <source>
        <dbReference type="EMBL" id="BBX17673.1"/>
    </source>
</evidence>
<feature type="region of interest" description="Disordered" evidence="1">
    <location>
        <begin position="214"/>
        <end position="235"/>
    </location>
</feature>
<evidence type="ECO:0008006" key="4">
    <source>
        <dbReference type="Google" id="ProtNLM"/>
    </source>
</evidence>
<sequence>MCAEMDWDDEVDVVCTGAGIAGLAVAITAIDEGADVLVADPPAAAPDARWWPGDCGDVDTAAYLDELTADFDTTGLGYDQDDLPVRTVLTDTERRNTVPPFIGSRMRDWAARCIGSPSGFLYTRVTEWPTTTVALRGGETWEVADLGAVTPDDGDPVAWLHNWLSDEAQERDVERFPVHCLQRLVLDNGAVSGAVFDTTSGPFSVRARHGVLIGPSTRSSRGRGPAGHPSPDTGLRAALVGKAGSRFGRVELLNFATAAEKR</sequence>
<dbReference type="EMBL" id="AP022563">
    <property type="protein sequence ID" value="BBX17673.1"/>
    <property type="molecule type" value="Genomic_DNA"/>
</dbReference>
<dbReference type="KEGG" id="mdu:MDUV_25330"/>